<organism evidence="2 3">
    <name type="scientific">Actinomadura fibrosa</name>
    <dbReference type="NCBI Taxonomy" id="111802"/>
    <lineage>
        <taxon>Bacteria</taxon>
        <taxon>Bacillati</taxon>
        <taxon>Actinomycetota</taxon>
        <taxon>Actinomycetes</taxon>
        <taxon>Streptosporangiales</taxon>
        <taxon>Thermomonosporaceae</taxon>
        <taxon>Actinomadura</taxon>
    </lineage>
</organism>
<evidence type="ECO:0000313" key="2">
    <source>
        <dbReference type="EMBL" id="MFD0686463.1"/>
    </source>
</evidence>
<dbReference type="Pfam" id="PF13193">
    <property type="entry name" value="AMP-binding_C"/>
    <property type="match status" value="1"/>
</dbReference>
<dbReference type="PANTHER" id="PTHR45527:SF1">
    <property type="entry name" value="FATTY ACID SYNTHASE"/>
    <property type="match status" value="1"/>
</dbReference>
<dbReference type="Gene3D" id="1.10.1200.10">
    <property type="entry name" value="ACP-like"/>
    <property type="match status" value="1"/>
</dbReference>
<dbReference type="SUPFAM" id="SSF56801">
    <property type="entry name" value="Acetyl-CoA synthetase-like"/>
    <property type="match status" value="1"/>
</dbReference>
<dbReference type="PANTHER" id="PTHR45527">
    <property type="entry name" value="NONRIBOSOMAL PEPTIDE SYNTHETASE"/>
    <property type="match status" value="1"/>
</dbReference>
<dbReference type="Proteomes" id="UP001597063">
    <property type="component" value="Unassembled WGS sequence"/>
</dbReference>
<comment type="caution">
    <text evidence="2">The sequence shown here is derived from an EMBL/GenBank/DDBJ whole genome shotgun (WGS) entry which is preliminary data.</text>
</comment>
<feature type="domain" description="Carrier" evidence="1">
    <location>
        <begin position="98"/>
        <end position="173"/>
    </location>
</feature>
<dbReference type="PROSITE" id="PS50075">
    <property type="entry name" value="CARRIER"/>
    <property type="match status" value="1"/>
</dbReference>
<dbReference type="Pfam" id="PF00550">
    <property type="entry name" value="PP-binding"/>
    <property type="match status" value="1"/>
</dbReference>
<dbReference type="InterPro" id="IPR009081">
    <property type="entry name" value="PP-bd_ACP"/>
</dbReference>
<reference evidence="3" key="1">
    <citation type="journal article" date="2019" name="Int. J. Syst. Evol. Microbiol.">
        <title>The Global Catalogue of Microorganisms (GCM) 10K type strain sequencing project: providing services to taxonomists for standard genome sequencing and annotation.</title>
        <authorList>
            <consortium name="The Broad Institute Genomics Platform"/>
            <consortium name="The Broad Institute Genome Sequencing Center for Infectious Disease"/>
            <person name="Wu L."/>
            <person name="Ma J."/>
        </authorList>
    </citation>
    <scope>NUCLEOTIDE SEQUENCE [LARGE SCALE GENOMIC DNA]</scope>
    <source>
        <strain evidence="3">JCM 9371</strain>
    </source>
</reference>
<dbReference type="InterPro" id="IPR025110">
    <property type="entry name" value="AMP-bd_C"/>
</dbReference>
<dbReference type="Gene3D" id="3.30.300.30">
    <property type="match status" value="1"/>
</dbReference>
<evidence type="ECO:0000313" key="3">
    <source>
        <dbReference type="Proteomes" id="UP001597063"/>
    </source>
</evidence>
<sequence>MADPIACEAVLRAHPDVADAAVLGAGVLEDGAVAVVVPVDYAAGPDLALHIAAELGPEAVPAAIALFPDIPRGEGGRPDVAGIRERLASWPAVYRFEAPRTDAERRLADLWCRVLERPWIGVHDDFIEAGGDSVTAAVIVTELAAELGSEVALGDLFELATIAELARRTAPGHG</sequence>
<dbReference type="InterPro" id="IPR036736">
    <property type="entry name" value="ACP-like_sf"/>
</dbReference>
<dbReference type="SUPFAM" id="SSF47336">
    <property type="entry name" value="ACP-like"/>
    <property type="match status" value="1"/>
</dbReference>
<accession>A0ABW2XIY4</accession>
<dbReference type="InterPro" id="IPR045851">
    <property type="entry name" value="AMP-bd_C_sf"/>
</dbReference>
<keyword evidence="3" id="KW-1185">Reference proteome</keyword>
<name>A0ABW2XIY4_9ACTN</name>
<evidence type="ECO:0000259" key="1">
    <source>
        <dbReference type="PROSITE" id="PS50075"/>
    </source>
</evidence>
<dbReference type="RefSeq" id="WP_131759919.1">
    <property type="nucleotide sequence ID" value="NZ_CAACUY010000095.1"/>
</dbReference>
<proteinExistence type="predicted"/>
<gene>
    <name evidence="2" type="ORF">ACFQZM_18320</name>
</gene>
<dbReference type="EMBL" id="JBHTGP010000010">
    <property type="protein sequence ID" value="MFD0686463.1"/>
    <property type="molecule type" value="Genomic_DNA"/>
</dbReference>
<protein>
    <submittedName>
        <fullName evidence="2">Phosphopantetheine-binding protein</fullName>
    </submittedName>
</protein>